<protein>
    <submittedName>
        <fullName evidence="2">Adenosylhomocysteine nucleosidase</fullName>
    </submittedName>
</protein>
<sequence length="394" mass="42135">MKSLSWIALLSLTGFTWGTTLLASSPFSSASPAPRHQLSFWQIPRIGIMSPMAMEQAPILAAMKVQATIRKDGYVFYVGTLAGQPVVDVRSGEKEYAAELAMTLMALTFHLKGALLAGTAGARNPSVHVGDVVVSGFVVDKSSLHYHNQGDATPYTGVEMLTTHRSLQSHAIVGGYGIIGPRPHNASSFGYGSSHPSHHYVYFEALAGSQTLATLALHSQAVLGTTPLSDITGNPDQSGSQPAHVIEGVIGSANQWTEPLSWMAAQNALYPSDAGENEGMGFAYVTTQMGIPWLIVRGISDSPWYPSTYHGVLAADRAAKIVESVVAHWPKPSALRNTATFSDLSPESNAQKWGYIVGNKAFYNVGPVTEIVYTNSHGKTITINSPNDSEYTMP</sequence>
<dbReference type="CDD" id="cd09008">
    <property type="entry name" value="MTAN"/>
    <property type="match status" value="1"/>
</dbReference>
<dbReference type="GO" id="GO:0008782">
    <property type="term" value="F:adenosylhomocysteine nucleosidase activity"/>
    <property type="evidence" value="ECO:0007669"/>
    <property type="project" value="TreeGrafter"/>
</dbReference>
<dbReference type="Pfam" id="PF01048">
    <property type="entry name" value="PNP_UDP_1"/>
    <property type="match status" value="1"/>
</dbReference>
<dbReference type="Gene3D" id="3.40.50.1580">
    <property type="entry name" value="Nucleoside phosphorylase domain"/>
    <property type="match status" value="1"/>
</dbReference>
<accession>A0A1W1WKW6</accession>
<dbReference type="AlphaFoldDB" id="A0A1W1WKW6"/>
<dbReference type="GO" id="GO:0019284">
    <property type="term" value="P:L-methionine salvage from S-adenosylmethionine"/>
    <property type="evidence" value="ECO:0007669"/>
    <property type="project" value="TreeGrafter"/>
</dbReference>
<dbReference type="Proteomes" id="UP000192660">
    <property type="component" value="Unassembled WGS sequence"/>
</dbReference>
<proteinExistence type="predicted"/>
<dbReference type="InterPro" id="IPR000845">
    <property type="entry name" value="Nucleoside_phosphorylase_d"/>
</dbReference>
<evidence type="ECO:0000313" key="2">
    <source>
        <dbReference type="EMBL" id="SMC06958.1"/>
    </source>
</evidence>
<organism evidence="2 3">
    <name type="scientific">Sulfobacillus thermosulfidooxidans (strain DSM 9293 / VKM B-1269 / AT-1)</name>
    <dbReference type="NCBI Taxonomy" id="929705"/>
    <lineage>
        <taxon>Bacteria</taxon>
        <taxon>Bacillati</taxon>
        <taxon>Bacillota</taxon>
        <taxon>Clostridia</taxon>
        <taxon>Eubacteriales</taxon>
        <taxon>Clostridiales Family XVII. Incertae Sedis</taxon>
        <taxon>Sulfobacillus</taxon>
    </lineage>
</organism>
<dbReference type="GO" id="GO:0008930">
    <property type="term" value="F:methylthioadenosine nucleosidase activity"/>
    <property type="evidence" value="ECO:0007669"/>
    <property type="project" value="TreeGrafter"/>
</dbReference>
<dbReference type="PANTHER" id="PTHR46832">
    <property type="entry name" value="5'-METHYLTHIOADENOSINE/S-ADENOSYLHOMOCYSTEINE NUCLEOSIDASE"/>
    <property type="match status" value="1"/>
</dbReference>
<dbReference type="PANTHER" id="PTHR46832:SF2">
    <property type="entry name" value="FUTALOSINE HYDROLASE"/>
    <property type="match status" value="1"/>
</dbReference>
<evidence type="ECO:0000259" key="1">
    <source>
        <dbReference type="Pfam" id="PF01048"/>
    </source>
</evidence>
<dbReference type="OrthoDB" id="9792278at2"/>
<dbReference type="SUPFAM" id="SSF53167">
    <property type="entry name" value="Purine and uridine phosphorylases"/>
    <property type="match status" value="1"/>
</dbReference>
<dbReference type="GO" id="GO:0009116">
    <property type="term" value="P:nucleoside metabolic process"/>
    <property type="evidence" value="ECO:0007669"/>
    <property type="project" value="InterPro"/>
</dbReference>
<dbReference type="InterPro" id="IPR035994">
    <property type="entry name" value="Nucleoside_phosphorylase_sf"/>
</dbReference>
<gene>
    <name evidence="2" type="ORF">SAMN00768000_3123</name>
</gene>
<name>A0A1W1WKW6_SULTA</name>
<reference evidence="3" key="1">
    <citation type="submission" date="2017-04" db="EMBL/GenBank/DDBJ databases">
        <authorList>
            <person name="Varghese N."/>
            <person name="Submissions S."/>
        </authorList>
    </citation>
    <scope>NUCLEOTIDE SEQUENCE [LARGE SCALE GENOMIC DNA]</scope>
    <source>
        <strain evidence="3">DSM 9293</strain>
    </source>
</reference>
<keyword evidence="3" id="KW-1185">Reference proteome</keyword>
<dbReference type="STRING" id="28034.BFX07_06020"/>
<evidence type="ECO:0000313" key="3">
    <source>
        <dbReference type="Proteomes" id="UP000192660"/>
    </source>
</evidence>
<dbReference type="RefSeq" id="WP_020374410.1">
    <property type="nucleotide sequence ID" value="NZ_FWWY01000001.1"/>
</dbReference>
<dbReference type="EMBL" id="FWWY01000001">
    <property type="protein sequence ID" value="SMC06958.1"/>
    <property type="molecule type" value="Genomic_DNA"/>
</dbReference>
<dbReference type="GO" id="GO:0005829">
    <property type="term" value="C:cytosol"/>
    <property type="evidence" value="ECO:0007669"/>
    <property type="project" value="TreeGrafter"/>
</dbReference>
<feature type="domain" description="Nucleoside phosphorylase" evidence="1">
    <location>
        <begin position="45"/>
        <end position="326"/>
    </location>
</feature>